<dbReference type="GO" id="GO:0046983">
    <property type="term" value="F:protein dimerization activity"/>
    <property type="evidence" value="ECO:0007669"/>
    <property type="project" value="InterPro"/>
</dbReference>
<feature type="domain" description="TTF-type" evidence="1">
    <location>
        <begin position="93"/>
        <end position="183"/>
    </location>
</feature>
<dbReference type="SUPFAM" id="SSF53098">
    <property type="entry name" value="Ribonuclease H-like"/>
    <property type="match status" value="1"/>
</dbReference>
<accession>A0A8B8FP25</accession>
<dbReference type="InterPro" id="IPR012337">
    <property type="entry name" value="RNaseH-like_sf"/>
</dbReference>
<dbReference type="Proteomes" id="UP000694846">
    <property type="component" value="Unplaced"/>
</dbReference>
<dbReference type="AlphaFoldDB" id="A0A8B8FP25"/>
<dbReference type="Pfam" id="PF14291">
    <property type="entry name" value="DUF4371"/>
    <property type="match status" value="1"/>
</dbReference>
<protein>
    <submittedName>
        <fullName evidence="3">Zinc finger MYM-type protein 1-like</fullName>
    </submittedName>
</protein>
<dbReference type="InterPro" id="IPR025398">
    <property type="entry name" value="DUF4371"/>
</dbReference>
<name>A0A8B8FP25_9HEMI</name>
<dbReference type="RefSeq" id="XP_025412226.1">
    <property type="nucleotide sequence ID" value="XM_025556441.1"/>
</dbReference>
<dbReference type="PANTHER" id="PTHR45749">
    <property type="match status" value="1"/>
</dbReference>
<evidence type="ECO:0000313" key="3">
    <source>
        <dbReference type="RefSeq" id="XP_025412226.1"/>
    </source>
</evidence>
<keyword evidence="2" id="KW-1185">Reference proteome</keyword>
<gene>
    <name evidence="3" type="primary">LOC112684775</name>
</gene>
<evidence type="ECO:0000259" key="1">
    <source>
        <dbReference type="SMART" id="SM00597"/>
    </source>
</evidence>
<dbReference type="InterPro" id="IPR006580">
    <property type="entry name" value="Znf_TTF"/>
</dbReference>
<dbReference type="SMART" id="SM00597">
    <property type="entry name" value="ZnF_TTF"/>
    <property type="match status" value="1"/>
</dbReference>
<dbReference type="InterPro" id="IPR008906">
    <property type="entry name" value="HATC_C_dom"/>
</dbReference>
<sequence length="768" mass="87729">CIVFLIDLIKKNKKNNHSIEDENIDDPGTTRQSSSCELKGNITVALPECEKSPQSNSNIATYSGLSLADLGTLDTGPCRPVLSAYIKTKFGKQYRSFQSEWYTNYEWLEYSIKCNAAFCFVCRMFGTSKVEDIWTKTGCNNWQKFIVKIGKHQNSDVHKTNLTKMVAYTTSKQSGSIMAKLSDAHHNQIAENRAYMAQLIEIVLYLGKQGVALRGHSETSDSLNQGNFKELCNVFSKCVPNFKNYYDIKINHTSWKVQEEIIQISADYAREKIIKEIINTGIFAIMVDEARSYKQEQLSICVRYVIGLDIVERFLEFVDVSSGQDANHIVAAIFKCFEKLKINMSTLYIVAQSYDGASVMRGCLGGVQAKIKEHYPCALYTHCMAHRLNLVVVDMCKGIKIARSVFNILESVYVHFSRPSNSSELVKIQLQLGLKKGNILRVCDTRWICRYKNCESMLNNYSAILNFLNNEVEVQADKDVVEAIGILNQIQKCQFLVVIIILKEVLSIINILSTSLQSKTATLGKARNVINGVIQSFTCLRSDDEFSKLWSTVLELSKKYNIELKVHHIGSKRIRAQPIHLREFHLETTTGAEQDDQINATDSVEVYWRRSVYFPIIDTIINNLKFRFSDESLEMASSIDCFMEMDYEKSQYFINHYKVVMNINLNLLKAEMLVIKNCLPSNYNHDVTKDICKESTFPNVYKMLQVALTIPVSSATCERSFSSMRRLKNWLRASMEQQRFTDLSILNIERDIVNKITSSEILEKYSTT</sequence>
<proteinExistence type="predicted"/>
<dbReference type="OrthoDB" id="6619846at2759"/>
<dbReference type="GeneID" id="112684775"/>
<reference evidence="3" key="1">
    <citation type="submission" date="2025-08" db="UniProtKB">
        <authorList>
            <consortium name="RefSeq"/>
        </authorList>
    </citation>
    <scope>IDENTIFICATION</scope>
    <source>
        <tissue evidence="3">Whole body</tissue>
    </source>
</reference>
<feature type="non-terminal residue" evidence="3">
    <location>
        <position position="1"/>
    </location>
</feature>
<evidence type="ECO:0000313" key="2">
    <source>
        <dbReference type="Proteomes" id="UP000694846"/>
    </source>
</evidence>
<dbReference type="PANTHER" id="PTHR45749:SF37">
    <property type="entry name" value="OS05G0311600 PROTEIN"/>
    <property type="match status" value="1"/>
</dbReference>
<feature type="non-terminal residue" evidence="3">
    <location>
        <position position="768"/>
    </location>
</feature>
<dbReference type="Pfam" id="PF05699">
    <property type="entry name" value="Dimer_Tnp_hAT"/>
    <property type="match status" value="1"/>
</dbReference>
<organism evidence="2 3">
    <name type="scientific">Sipha flava</name>
    <name type="common">yellow sugarcane aphid</name>
    <dbReference type="NCBI Taxonomy" id="143950"/>
    <lineage>
        <taxon>Eukaryota</taxon>
        <taxon>Metazoa</taxon>
        <taxon>Ecdysozoa</taxon>
        <taxon>Arthropoda</taxon>
        <taxon>Hexapoda</taxon>
        <taxon>Insecta</taxon>
        <taxon>Pterygota</taxon>
        <taxon>Neoptera</taxon>
        <taxon>Paraneoptera</taxon>
        <taxon>Hemiptera</taxon>
        <taxon>Sternorrhyncha</taxon>
        <taxon>Aphidomorpha</taxon>
        <taxon>Aphidoidea</taxon>
        <taxon>Aphididae</taxon>
        <taxon>Sipha</taxon>
    </lineage>
</organism>